<accession>A0ABR7DCT0</accession>
<reference evidence="1 2" key="1">
    <citation type="submission" date="2020-08" db="EMBL/GenBank/DDBJ databases">
        <title>Genome public.</title>
        <authorList>
            <person name="Liu C."/>
            <person name="Sun Q."/>
        </authorList>
    </citation>
    <scope>NUCLEOTIDE SEQUENCE [LARGE SCALE GENOMIC DNA]</scope>
    <source>
        <strain evidence="1 2">NSJ-6</strain>
    </source>
</reference>
<gene>
    <name evidence="1" type="ORF">H8S20_06380</name>
</gene>
<dbReference type="NCBIfam" id="TIGR01603">
    <property type="entry name" value="maj_tail_phi13"/>
    <property type="match status" value="1"/>
</dbReference>
<organism evidence="1 2">
    <name type="scientific">Clostridium hominis</name>
    <dbReference type="NCBI Taxonomy" id="2763036"/>
    <lineage>
        <taxon>Bacteria</taxon>
        <taxon>Bacillati</taxon>
        <taxon>Bacillota</taxon>
        <taxon>Clostridia</taxon>
        <taxon>Eubacteriales</taxon>
        <taxon>Clostridiaceae</taxon>
        <taxon>Clostridium</taxon>
    </lineage>
</organism>
<evidence type="ECO:0000313" key="1">
    <source>
        <dbReference type="EMBL" id="MBC5628523.1"/>
    </source>
</evidence>
<protein>
    <submittedName>
        <fullName evidence="1">Major tail protein</fullName>
    </submittedName>
</protein>
<name>A0ABR7DCT0_9CLOT</name>
<evidence type="ECO:0000313" key="2">
    <source>
        <dbReference type="Proteomes" id="UP000596929"/>
    </source>
</evidence>
<proteinExistence type="predicted"/>
<dbReference type="InterPro" id="IPR006490">
    <property type="entry name" value="Maj_tail_phi13"/>
</dbReference>
<dbReference type="Proteomes" id="UP000596929">
    <property type="component" value="Unassembled WGS sequence"/>
</dbReference>
<dbReference type="RefSeq" id="WP_186859575.1">
    <property type="nucleotide sequence ID" value="NZ_JACOOO010000009.1"/>
</dbReference>
<sequence>MSETIVRSRLCGLKDIYIAEVTANNGTTYTTKTPVKLARALSAKVSDKFTTEKVYSDDNVEDIVEQYEGTEIDFSVNTLAPQDYAALYENLYKNGFLLKAAGDGAKEIAIGWRAKKRNGKYEFTWYYCGKLERPEMNYETQEDKTKTQTASLKGAFYARQKEDTIEDKKKNLYAIQVDESNLIEGNTTAKAAIVDWFSEVQEYSTP</sequence>
<dbReference type="EMBL" id="JACOOO010000009">
    <property type="protein sequence ID" value="MBC5628523.1"/>
    <property type="molecule type" value="Genomic_DNA"/>
</dbReference>
<keyword evidence="2" id="KW-1185">Reference proteome</keyword>
<comment type="caution">
    <text evidence="1">The sequence shown here is derived from an EMBL/GenBank/DDBJ whole genome shotgun (WGS) entry which is preliminary data.</text>
</comment>